<keyword evidence="2" id="KW-1185">Reference proteome</keyword>
<sequence length="1217" mass="136031">MSKAKAAPPPGCTLNINDPQVQEAAIRIQASYRGHRSRKELREKGPPKILQELKDVVLVEGSAAKLECRVSAFPDPFIVWYKDGKELKDGPKYRYVFEDPDFVALVVRDGVLADLGKYTVNIKNPFGQTSGSACILVEVPAKVSKGPSNIKAKRGTTVVLKAEISGEPPPDVAWLKDGDDIEEDDRVFFDVGDINTILTIKNAKLSDSGKYEVFVENNLGTDQSTARVNRDEEDGAARREEGASEVSPSKKPRSRGLLHSLFCCLCHKESEPPFLKNNAPLLVDENGTLSQQCKPSDQQFESFDFEPDKLAVDSDSFRQCDMSDFTPECTDHLELPQQYEPSDQQSECSDSEQYPLTEDSEQCDMTGFTPNISDSVDLLDCDTELYEYDEMYDQTECTSDDDEESYPPEQGDGQNEIVSIDQESCRLSADVNSSHFNTPVHVYFDDCEDVPIESECCETQQLTEENSQQATTLDVSTDHCEMGDTDCFETSVQECESTQQCATSEGCSSDKTSEFCSEEDGCSDCSSIETKSFKTCPDSSIPSDHFSDSSGESEKGVQEDSSDEQTQWESFEDEEEVEQSNINGSNEEKKKNPTVDIVIEDYFDLFDRADYYGHVFAQKKRYISCFDGGDIHDHLYLEEVQSKAQKLARNAYRCKEINEDIYAQETQDTCVDASAEAHEDTCEEDSSQIGDILSGSCESDKQSEDWTAESESGLAEDEENESEVYALYEENCEEAEEDEAGGTCVFDGEVSQISNEKEGGVCLSSSNGESMSAPCAEDISVEGDAYEDEVSVGQNSECLGDSTSSLGHLHTIPTDCKKDDKDEAESEDRAFIVCSEMEPYWSLVDHEEDGEMYDPGVEEYYAYQIKSIQSFVKETLNGFIMEGRSYDQIIHGKDASRNERGDALLSLKTESNTHGACHEDCKAVRFGITQVIELSEHSDSCSIENKQTSEHTPESDDYHGFNETSSETEAPLDIIHSVVAKNEVKDANTLVRRTENDASEQSRDSEEEDDDDESSEPCECEYCIPPIEQVPAKPLLPQMKSNDAGKICVVIDLDETLVHSSFKPVNNADFIIPVEIDGTVHQVYVLKRPHVDEFLKRMGELFECVLFTASLSKYADPVSDLLDKWGAFRSRLFRESCVFHKGNYVKDLSRLGRDLNKVIIIDNSPASYIFHPENAVPVMSWFDDMSDTELLDLIPFFERLSKVDDIYDILQQQRTSS</sequence>
<evidence type="ECO:0000313" key="2">
    <source>
        <dbReference type="Proteomes" id="UP000831701"/>
    </source>
</evidence>
<comment type="caution">
    <text evidence="1">The sequence shown here is derived from an EMBL/GenBank/DDBJ whole genome shotgun (WGS) entry which is preliminary data.</text>
</comment>
<organism evidence="1 2">
    <name type="scientific">Scortum barcoo</name>
    <name type="common">barcoo grunter</name>
    <dbReference type="NCBI Taxonomy" id="214431"/>
    <lineage>
        <taxon>Eukaryota</taxon>
        <taxon>Metazoa</taxon>
        <taxon>Chordata</taxon>
        <taxon>Craniata</taxon>
        <taxon>Vertebrata</taxon>
        <taxon>Euteleostomi</taxon>
        <taxon>Actinopterygii</taxon>
        <taxon>Neopterygii</taxon>
        <taxon>Teleostei</taxon>
        <taxon>Neoteleostei</taxon>
        <taxon>Acanthomorphata</taxon>
        <taxon>Eupercaria</taxon>
        <taxon>Centrarchiformes</taxon>
        <taxon>Terapontoidei</taxon>
        <taxon>Terapontidae</taxon>
        <taxon>Scortum</taxon>
    </lineage>
</organism>
<accession>A0ACB8VLY0</accession>
<name>A0ACB8VLY0_9TELE</name>
<evidence type="ECO:0000313" key="1">
    <source>
        <dbReference type="EMBL" id="KAI3356519.1"/>
    </source>
</evidence>
<protein>
    <submittedName>
        <fullName evidence="1">Uncharacterized protein</fullName>
    </submittedName>
</protein>
<dbReference type="EMBL" id="CM041550">
    <property type="protein sequence ID" value="KAI3356519.1"/>
    <property type="molecule type" value="Genomic_DNA"/>
</dbReference>
<gene>
    <name evidence="1" type="ORF">L3Q82_017726</name>
</gene>
<proteinExistence type="predicted"/>
<reference evidence="1" key="1">
    <citation type="submission" date="2022-04" db="EMBL/GenBank/DDBJ databases">
        <title>Jade perch genome.</title>
        <authorList>
            <person name="Chao B."/>
        </authorList>
    </citation>
    <scope>NUCLEOTIDE SEQUENCE</scope>
    <source>
        <strain evidence="1">CB-2022</strain>
    </source>
</reference>
<dbReference type="Proteomes" id="UP000831701">
    <property type="component" value="Chromosome 20"/>
</dbReference>